<proteinExistence type="predicted"/>
<reference evidence="2 3" key="1">
    <citation type="submission" date="2018-08" db="EMBL/GenBank/DDBJ databases">
        <title>Aeromicrobium sp. M2KJ-4, whole genome shotgun sequence.</title>
        <authorList>
            <person name="Tuo L."/>
        </authorList>
    </citation>
    <scope>NUCLEOTIDE SEQUENCE [LARGE SCALE GENOMIC DNA]</scope>
    <source>
        <strain evidence="2 3">M2KJ-4</strain>
    </source>
</reference>
<name>A0A371PB86_9ACTN</name>
<keyword evidence="3" id="KW-1185">Reference proteome</keyword>
<dbReference type="EMBL" id="QUBR01000001">
    <property type="protein sequence ID" value="REK73189.1"/>
    <property type="molecule type" value="Genomic_DNA"/>
</dbReference>
<gene>
    <name evidence="2" type="ORF">DX116_06365</name>
</gene>
<dbReference type="AlphaFoldDB" id="A0A371PB86"/>
<sequence length="127" mass="12992">MSGDRARTQRQSAARGADHVVAVLLIGGQALASMAIGSVSLLFMMISDGCHDEPDDPFICSDAGGTVFLGGILLEWALLVVGLVVSIRLVARASSRGETCWTKPFVGAAIGLLGILVLAVNVAVASA</sequence>
<keyword evidence="1" id="KW-1133">Transmembrane helix</keyword>
<feature type="transmembrane region" description="Helical" evidence="1">
    <location>
        <begin position="66"/>
        <end position="91"/>
    </location>
</feature>
<keyword evidence="1" id="KW-0812">Transmembrane</keyword>
<evidence type="ECO:0000256" key="1">
    <source>
        <dbReference type="SAM" id="Phobius"/>
    </source>
</evidence>
<accession>A0A371PB86</accession>
<dbReference type="Proteomes" id="UP000265581">
    <property type="component" value="Unassembled WGS sequence"/>
</dbReference>
<protein>
    <submittedName>
        <fullName evidence="2">Uncharacterized protein</fullName>
    </submittedName>
</protein>
<comment type="caution">
    <text evidence="2">The sequence shown here is derived from an EMBL/GenBank/DDBJ whole genome shotgun (WGS) entry which is preliminary data.</text>
</comment>
<evidence type="ECO:0000313" key="2">
    <source>
        <dbReference type="EMBL" id="REK73189.1"/>
    </source>
</evidence>
<feature type="transmembrane region" description="Helical" evidence="1">
    <location>
        <begin position="20"/>
        <end position="46"/>
    </location>
</feature>
<evidence type="ECO:0000313" key="3">
    <source>
        <dbReference type="Proteomes" id="UP000265581"/>
    </source>
</evidence>
<dbReference type="OrthoDB" id="9976337at2"/>
<organism evidence="2 3">
    <name type="scientific">Aeromicrobium endophyticum</name>
    <dbReference type="NCBI Taxonomy" id="2292704"/>
    <lineage>
        <taxon>Bacteria</taxon>
        <taxon>Bacillati</taxon>
        <taxon>Actinomycetota</taxon>
        <taxon>Actinomycetes</taxon>
        <taxon>Propionibacteriales</taxon>
        <taxon>Nocardioidaceae</taxon>
        <taxon>Aeromicrobium</taxon>
    </lineage>
</organism>
<feature type="transmembrane region" description="Helical" evidence="1">
    <location>
        <begin position="103"/>
        <end position="124"/>
    </location>
</feature>
<dbReference type="RefSeq" id="WP_119703302.1">
    <property type="nucleotide sequence ID" value="NZ_JBHSOI010000001.1"/>
</dbReference>
<keyword evidence="1" id="KW-0472">Membrane</keyword>